<dbReference type="EMBL" id="JACHYB010000002">
    <property type="protein sequence ID" value="MBB3188464.1"/>
    <property type="molecule type" value="Genomic_DNA"/>
</dbReference>
<evidence type="ECO:0000256" key="5">
    <source>
        <dbReference type="PIRSR" id="PIRSR606710-2"/>
    </source>
</evidence>
<dbReference type="Proteomes" id="UP000544222">
    <property type="component" value="Unassembled WGS sequence"/>
</dbReference>
<organism evidence="8 9">
    <name type="scientific">Microbacter margulisiae</name>
    <dbReference type="NCBI Taxonomy" id="1350067"/>
    <lineage>
        <taxon>Bacteria</taxon>
        <taxon>Pseudomonadati</taxon>
        <taxon>Bacteroidota</taxon>
        <taxon>Bacteroidia</taxon>
        <taxon>Bacteroidales</taxon>
        <taxon>Porphyromonadaceae</taxon>
        <taxon>Microbacter</taxon>
    </lineage>
</organism>
<feature type="active site" description="Proton donor" evidence="4">
    <location>
        <position position="196"/>
    </location>
</feature>
<dbReference type="SUPFAM" id="SSF49899">
    <property type="entry name" value="Concanavalin A-like lectins/glucanases"/>
    <property type="match status" value="1"/>
</dbReference>
<feature type="active site" description="Proton acceptor" evidence="4">
    <location>
        <position position="37"/>
    </location>
</feature>
<comment type="caution">
    <text evidence="8">The sequence shown here is derived from an EMBL/GenBank/DDBJ whole genome shotgun (WGS) entry which is preliminary data.</text>
</comment>
<dbReference type="Pfam" id="PF17851">
    <property type="entry name" value="GH43_C2"/>
    <property type="match status" value="1"/>
</dbReference>
<dbReference type="PANTHER" id="PTHR42812:SF12">
    <property type="entry name" value="BETA-XYLOSIDASE-RELATED"/>
    <property type="match status" value="1"/>
</dbReference>
<dbReference type="RefSeq" id="WP_183414203.1">
    <property type="nucleotide sequence ID" value="NZ_JACHYB010000002.1"/>
</dbReference>
<dbReference type="Gene3D" id="2.60.120.200">
    <property type="match status" value="1"/>
</dbReference>
<dbReference type="EC" id="3.2.1.55" evidence="8"/>
<evidence type="ECO:0000256" key="1">
    <source>
        <dbReference type="ARBA" id="ARBA00009865"/>
    </source>
</evidence>
<accession>A0A7W5H3C2</accession>
<dbReference type="PANTHER" id="PTHR42812">
    <property type="entry name" value="BETA-XYLOSIDASE"/>
    <property type="match status" value="1"/>
</dbReference>
<comment type="similarity">
    <text evidence="1 6">Belongs to the glycosyl hydrolase 43 family.</text>
</comment>
<feature type="site" description="Important for catalytic activity, responsible for pKa modulation of the active site Glu and correct orientation of both the proton donor and substrate" evidence="5">
    <location>
        <position position="146"/>
    </location>
</feature>
<keyword evidence="2 6" id="KW-0378">Hydrolase</keyword>
<reference evidence="8 9" key="1">
    <citation type="submission" date="2020-08" db="EMBL/GenBank/DDBJ databases">
        <title>Genomic Encyclopedia of Type Strains, Phase IV (KMG-IV): sequencing the most valuable type-strain genomes for metagenomic binning, comparative biology and taxonomic classification.</title>
        <authorList>
            <person name="Goeker M."/>
        </authorList>
    </citation>
    <scope>NUCLEOTIDE SEQUENCE [LARGE SCALE GENOMIC DNA]</scope>
    <source>
        <strain evidence="8 9">DSM 27471</strain>
    </source>
</reference>
<proteinExistence type="inferred from homology"/>
<dbReference type="SUPFAM" id="SSF75005">
    <property type="entry name" value="Arabinanase/levansucrase/invertase"/>
    <property type="match status" value="1"/>
</dbReference>
<evidence type="ECO:0000259" key="7">
    <source>
        <dbReference type="Pfam" id="PF17851"/>
    </source>
</evidence>
<dbReference type="Gene3D" id="2.115.10.20">
    <property type="entry name" value="Glycosyl hydrolase domain, family 43"/>
    <property type="match status" value="1"/>
</dbReference>
<sequence>MMLKNIAFVTFFLVVLISGAMGQTTFKNPVLTGMNPDPSVCRVGDDFYLVTSSFEYFPGLPIYHSKDLVHWKMIGYVLSRTSNCPLGGAYSSGGNFAPTIRYHNGTFYVTCTNYGGHGSQGAFYVTATNPAGPWSDPHWVNNWGVDPSLLFANDSVYYVCPDNKGNFLLATLNLATGKFYKAPKVIAHGTGSSSPEGPHLYKINGYYYLMSAEGGTGYQHMEVIQRSRSPWGPYEVSPINPVISNKNDFDNPFQAIGHADLVQLPDSSWWLVCLGIRPQGGHYHHLGRETFLAPVTWNADGWPKGGTNGVVNPEYVVPNLPEYSWGKDPIRDNFSRTTLRLCWNFIRNPYSADWSLTARPGFLRLYGSRISLKDQDSPAFIGRRQTAFNMVASTKISFTPTTPNEEAGLVVRGDDQNHYDFLITLLDGKRVVMLRKYLHNKAVSVTYKKIPDGDIILRIGATAFKYSFWVQEEGNKAEFVGSATTKDLSTEKIGGFIGTYIGMYASGNGKANVNPADFDWFDYEENPVVPYSWLMRSKDISN</sequence>
<evidence type="ECO:0000256" key="2">
    <source>
        <dbReference type="ARBA" id="ARBA00022801"/>
    </source>
</evidence>
<gene>
    <name evidence="8" type="ORF">FHX64_002662</name>
</gene>
<dbReference type="CDD" id="cd18617">
    <property type="entry name" value="GH43_XynB-like"/>
    <property type="match status" value="1"/>
</dbReference>
<dbReference type="InterPro" id="IPR006710">
    <property type="entry name" value="Glyco_hydro_43"/>
</dbReference>
<keyword evidence="9" id="KW-1185">Reference proteome</keyword>
<dbReference type="GO" id="GO:0046556">
    <property type="term" value="F:alpha-L-arabinofuranosidase activity"/>
    <property type="evidence" value="ECO:0007669"/>
    <property type="project" value="UniProtKB-EC"/>
</dbReference>
<protein>
    <submittedName>
        <fullName evidence="8">Alpha-N-arabinofuranosidase</fullName>
        <ecNumber evidence="8">3.2.1.55</ecNumber>
    </submittedName>
</protein>
<dbReference type="InterPro" id="IPR041542">
    <property type="entry name" value="GH43_C2"/>
</dbReference>
<dbReference type="AlphaFoldDB" id="A0A7W5H3C2"/>
<dbReference type="InterPro" id="IPR013320">
    <property type="entry name" value="ConA-like_dom_sf"/>
</dbReference>
<name>A0A7W5H3C2_9PORP</name>
<evidence type="ECO:0000313" key="8">
    <source>
        <dbReference type="EMBL" id="MBB3188464.1"/>
    </source>
</evidence>
<feature type="domain" description="Beta-xylosidase C-terminal Concanavalin A-like" evidence="7">
    <location>
        <begin position="331"/>
        <end position="524"/>
    </location>
</feature>
<keyword evidence="3 6" id="KW-0326">Glycosidase</keyword>
<evidence type="ECO:0000256" key="6">
    <source>
        <dbReference type="RuleBase" id="RU361187"/>
    </source>
</evidence>
<dbReference type="InterPro" id="IPR051795">
    <property type="entry name" value="Glycosyl_Hydrlase_43"/>
</dbReference>
<dbReference type="InterPro" id="IPR023296">
    <property type="entry name" value="Glyco_hydro_beta-prop_sf"/>
</dbReference>
<dbReference type="Pfam" id="PF04616">
    <property type="entry name" value="Glyco_hydro_43"/>
    <property type="match status" value="1"/>
</dbReference>
<dbReference type="GO" id="GO:0005975">
    <property type="term" value="P:carbohydrate metabolic process"/>
    <property type="evidence" value="ECO:0007669"/>
    <property type="project" value="InterPro"/>
</dbReference>
<evidence type="ECO:0000313" key="9">
    <source>
        <dbReference type="Proteomes" id="UP000544222"/>
    </source>
</evidence>
<evidence type="ECO:0000256" key="4">
    <source>
        <dbReference type="PIRSR" id="PIRSR606710-1"/>
    </source>
</evidence>
<evidence type="ECO:0000256" key="3">
    <source>
        <dbReference type="ARBA" id="ARBA00023295"/>
    </source>
</evidence>